<dbReference type="PANTHER" id="PTHR11675">
    <property type="entry name" value="N-ACETYLGALACTOSAMINYLTRANSFERASE"/>
    <property type="match status" value="1"/>
</dbReference>
<keyword evidence="2" id="KW-1133">Transmembrane helix</keyword>
<evidence type="ECO:0000256" key="2">
    <source>
        <dbReference type="SAM" id="Phobius"/>
    </source>
</evidence>
<evidence type="ECO:0000313" key="4">
    <source>
        <dbReference type="EMBL" id="KAJ6646638.1"/>
    </source>
</evidence>
<dbReference type="EMBL" id="WJQU01000001">
    <property type="protein sequence ID" value="KAJ6646638.1"/>
    <property type="molecule type" value="Genomic_DNA"/>
</dbReference>
<dbReference type="GO" id="GO:0004653">
    <property type="term" value="F:polypeptide N-acetylgalactosaminyltransferase activity"/>
    <property type="evidence" value="ECO:0007669"/>
    <property type="project" value="TreeGrafter"/>
</dbReference>
<dbReference type="Pfam" id="PF00535">
    <property type="entry name" value="Glycos_transf_2"/>
    <property type="match status" value="1"/>
</dbReference>
<gene>
    <name evidence="4" type="primary">Pgant5_4</name>
    <name evidence="4" type="ORF">Bhyg_01851</name>
</gene>
<reference evidence="4" key="1">
    <citation type="submission" date="2022-07" db="EMBL/GenBank/DDBJ databases">
        <authorList>
            <person name="Trinca V."/>
            <person name="Uliana J.V.C."/>
            <person name="Torres T.T."/>
            <person name="Ward R.J."/>
            <person name="Monesi N."/>
        </authorList>
    </citation>
    <scope>NUCLEOTIDE SEQUENCE</scope>
    <source>
        <strain evidence="4">HSMRA1968</strain>
        <tissue evidence="4">Whole embryos</tissue>
    </source>
</reference>
<evidence type="ECO:0000313" key="5">
    <source>
        <dbReference type="Proteomes" id="UP001151699"/>
    </source>
</evidence>
<protein>
    <submittedName>
        <fullName evidence="4">Polypeptide N-acetylgalactosaminyltransferase 5</fullName>
    </submittedName>
</protein>
<feature type="transmembrane region" description="Helical" evidence="2">
    <location>
        <begin position="6"/>
        <end position="23"/>
    </location>
</feature>
<dbReference type="Proteomes" id="UP001151699">
    <property type="component" value="Chromosome A"/>
</dbReference>
<dbReference type="SUPFAM" id="SSF53448">
    <property type="entry name" value="Nucleotide-diphospho-sugar transferases"/>
    <property type="match status" value="1"/>
</dbReference>
<accession>A0A9Q0NAC3</accession>
<proteinExistence type="predicted"/>
<keyword evidence="5" id="KW-1185">Reference proteome</keyword>
<name>A0A9Q0NAC3_9DIPT</name>
<dbReference type="GO" id="GO:0005794">
    <property type="term" value="C:Golgi apparatus"/>
    <property type="evidence" value="ECO:0007669"/>
    <property type="project" value="TreeGrafter"/>
</dbReference>
<dbReference type="PANTHER" id="PTHR11675:SF101">
    <property type="entry name" value="POLYPEPTIDE N-ACETYLGALACTOSAMINYLTRANSFERASE 5"/>
    <property type="match status" value="1"/>
</dbReference>
<organism evidence="4 5">
    <name type="scientific">Pseudolycoriella hygida</name>
    <dbReference type="NCBI Taxonomy" id="35572"/>
    <lineage>
        <taxon>Eukaryota</taxon>
        <taxon>Metazoa</taxon>
        <taxon>Ecdysozoa</taxon>
        <taxon>Arthropoda</taxon>
        <taxon>Hexapoda</taxon>
        <taxon>Insecta</taxon>
        <taxon>Pterygota</taxon>
        <taxon>Neoptera</taxon>
        <taxon>Endopterygota</taxon>
        <taxon>Diptera</taxon>
        <taxon>Nematocera</taxon>
        <taxon>Sciaroidea</taxon>
        <taxon>Sciaridae</taxon>
        <taxon>Pseudolycoriella</taxon>
    </lineage>
</organism>
<dbReference type="OrthoDB" id="5988548at2759"/>
<keyword evidence="2" id="KW-0472">Membrane</keyword>
<evidence type="ECO:0000256" key="1">
    <source>
        <dbReference type="ARBA" id="ARBA00023157"/>
    </source>
</evidence>
<dbReference type="Gene3D" id="3.90.550.10">
    <property type="entry name" value="Spore Coat Polysaccharide Biosynthesis Protein SpsA, Chain A"/>
    <property type="match status" value="1"/>
</dbReference>
<comment type="caution">
    <text evidence="4">The sequence shown here is derived from an EMBL/GenBank/DDBJ whole genome shotgun (WGS) entry which is preliminary data.</text>
</comment>
<keyword evidence="2" id="KW-0812">Transmembrane</keyword>
<keyword evidence="1" id="KW-1015">Disulfide bond</keyword>
<dbReference type="InterPro" id="IPR029044">
    <property type="entry name" value="Nucleotide-diphossugar_trans"/>
</dbReference>
<dbReference type="AlphaFoldDB" id="A0A9Q0NAC3"/>
<dbReference type="InterPro" id="IPR001173">
    <property type="entry name" value="Glyco_trans_2-like"/>
</dbReference>
<feature type="domain" description="Glycosyltransferase 2-like" evidence="3">
    <location>
        <begin position="144"/>
        <end position="226"/>
    </location>
</feature>
<dbReference type="GO" id="GO:0006493">
    <property type="term" value="P:protein O-linked glycosylation"/>
    <property type="evidence" value="ECO:0007669"/>
    <property type="project" value="TreeGrafter"/>
</dbReference>
<evidence type="ECO:0000259" key="3">
    <source>
        <dbReference type="Pfam" id="PF00535"/>
    </source>
</evidence>
<sequence length="236" mass="26959">MLSTQNRYVCLLCVGIIVLYFVFMRFTTSKSDTSSQFTANTANTANTIEHYQNDALLTPKTYHPKYLHDWVPAPTVPESPRMPGELGKAVILPAELEAESKERFTEHEFNIVVSDMISTNRSLADVRDPECLKIKYAPKLPTTSIIIIFHNEAWSTLVRSLWSIINRSPKDLVKEIILVDDKSTFDYLGQQLDDYVETLPIPVKIIRMEDRLGLIKARLRGAEVSRVKKRMLISDD</sequence>